<feature type="coiled-coil region" evidence="6">
    <location>
        <begin position="33"/>
        <end position="136"/>
    </location>
</feature>
<proteinExistence type="predicted"/>
<gene>
    <name evidence="9" type="ORF">EPJ70_08995</name>
</gene>
<accession>A0A5C8F3H5</accession>
<keyword evidence="6" id="KW-0175">Coiled coil</keyword>
<dbReference type="InterPro" id="IPR045063">
    <property type="entry name" value="Dynamin_N"/>
</dbReference>
<dbReference type="Proteomes" id="UP000324574">
    <property type="component" value="Unassembled WGS sequence"/>
</dbReference>
<comment type="caution">
    <text evidence="9">The sequence shown here is derived from an EMBL/GenBank/DDBJ whole genome shotgun (WGS) entry which is preliminary data.</text>
</comment>
<dbReference type="InterPro" id="IPR027417">
    <property type="entry name" value="P-loop_NTPase"/>
</dbReference>
<evidence type="ECO:0000313" key="9">
    <source>
        <dbReference type="EMBL" id="TXJ44353.1"/>
    </source>
</evidence>
<evidence type="ECO:0000256" key="2">
    <source>
        <dbReference type="ARBA" id="ARBA00022741"/>
    </source>
</evidence>
<dbReference type="PANTHER" id="PTHR10465">
    <property type="entry name" value="TRANSMEMBRANE GTPASE FZO1"/>
    <property type="match status" value="1"/>
</dbReference>
<evidence type="ECO:0000256" key="5">
    <source>
        <dbReference type="ARBA" id="ARBA00023136"/>
    </source>
</evidence>
<dbReference type="InterPro" id="IPR027094">
    <property type="entry name" value="Mitofusin_fam"/>
</dbReference>
<keyword evidence="3" id="KW-0378">Hydrolase</keyword>
<comment type="subcellular location">
    <subcellularLocation>
        <location evidence="1">Membrane</location>
    </subcellularLocation>
</comment>
<keyword evidence="7" id="KW-1133">Transmembrane helix</keyword>
<evidence type="ECO:0000256" key="4">
    <source>
        <dbReference type="ARBA" id="ARBA00023134"/>
    </source>
</evidence>
<evidence type="ECO:0000256" key="3">
    <source>
        <dbReference type="ARBA" id="ARBA00022801"/>
    </source>
</evidence>
<evidence type="ECO:0000313" key="10">
    <source>
        <dbReference type="Proteomes" id="UP000324574"/>
    </source>
</evidence>
<dbReference type="PANTHER" id="PTHR10465:SF0">
    <property type="entry name" value="SARCALUMENIN"/>
    <property type="match status" value="1"/>
</dbReference>
<keyword evidence="4" id="KW-0342">GTP-binding</keyword>
<dbReference type="GO" id="GO:0005525">
    <property type="term" value="F:GTP binding"/>
    <property type="evidence" value="ECO:0007669"/>
    <property type="project" value="UniProtKB-KW"/>
</dbReference>
<dbReference type="SUPFAM" id="SSF52540">
    <property type="entry name" value="P-loop containing nucleoside triphosphate hydrolases"/>
    <property type="match status" value="1"/>
</dbReference>
<keyword evidence="2" id="KW-0547">Nucleotide-binding</keyword>
<keyword evidence="7" id="KW-0812">Transmembrane</keyword>
<dbReference type="Pfam" id="PF00350">
    <property type="entry name" value="Dynamin_N"/>
    <property type="match status" value="1"/>
</dbReference>
<feature type="domain" description="Dynamin N-terminal" evidence="8">
    <location>
        <begin position="171"/>
        <end position="334"/>
    </location>
</feature>
<dbReference type="Gene3D" id="3.40.50.300">
    <property type="entry name" value="P-loop containing nucleotide triphosphate hydrolases"/>
    <property type="match status" value="1"/>
</dbReference>
<dbReference type="EMBL" id="SAYG01000009">
    <property type="protein sequence ID" value="TXJ44353.1"/>
    <property type="molecule type" value="Genomic_DNA"/>
</dbReference>
<name>A0A5C8F3H5_9SPIR</name>
<dbReference type="GO" id="GO:0003924">
    <property type="term" value="F:GTPase activity"/>
    <property type="evidence" value="ECO:0007669"/>
    <property type="project" value="InterPro"/>
</dbReference>
<keyword evidence="5 7" id="KW-0472">Membrane</keyword>
<evidence type="ECO:0000259" key="8">
    <source>
        <dbReference type="Pfam" id="PF00350"/>
    </source>
</evidence>
<evidence type="ECO:0000256" key="6">
    <source>
        <dbReference type="SAM" id="Coils"/>
    </source>
</evidence>
<reference evidence="9 10" key="1">
    <citation type="journal article" date="1992" name="Lakartidningen">
        <title>[Penicillin V and not amoxicillin is the first choice preparation in acute otitis].</title>
        <authorList>
            <person name="Kamme C."/>
            <person name="Lundgren K."/>
            <person name="Prellner K."/>
        </authorList>
    </citation>
    <scope>NUCLEOTIDE SEQUENCE [LARGE SCALE GENOMIC DNA]</scope>
    <source>
        <strain evidence="9 10">PC3714II</strain>
    </source>
</reference>
<dbReference type="AlphaFoldDB" id="A0A5C8F3H5"/>
<dbReference type="RefSeq" id="WP_147527048.1">
    <property type="nucleotide sequence ID" value="NZ_SAYG01000009.1"/>
</dbReference>
<sequence length="523" mass="61082">MNFVILSMAIVIIILICLAIYLKNKFKITYDKNIYLNSELQNKENKILDLEDELDDKIDLLKDKEEEINNLNGELNETNKILENRDIKICDLEKELEEEKQYISNLLEVLNAKKSINNNLENYRELLNEFINLKEKYNFAFIANIFFDLKDLENEIEIISNNPFLYNKNIIAIGGGFSSGKSSFINTLFEIENNDFLPVGNLPVTAIPSYIFNSKENKIECLTLDGRIAEISESLFKKMSKKNDSDKTFNAKNIIKHFYVKNKLKYKNICFIDTPGYNPANDSEEDLKISKEYINNAKVLIWLFPIPDGTTTKDDLKFLIEALENHNNKIIYIVCTKADLRGNNTIKSVCDEINKELEKSKIKVEGISPYTTNYKLDNNLEYSKKFKYGISINEFLNKMNKNTSYKVQELNNKIEKVFEDNIKLGKDDIKNINENIKFLKNIKLKYISDISNRNGLIYRYKSLYKVENMPDIKEDDTEQFEKNINNRISDLEKNKSIIEESVLYSNKIKNKILECINNIFNEK</sequence>
<feature type="transmembrane region" description="Helical" evidence="7">
    <location>
        <begin position="6"/>
        <end position="22"/>
    </location>
</feature>
<dbReference type="GO" id="GO:0016020">
    <property type="term" value="C:membrane"/>
    <property type="evidence" value="ECO:0007669"/>
    <property type="project" value="UniProtKB-SubCell"/>
</dbReference>
<protein>
    <recommendedName>
        <fullName evidence="8">Dynamin N-terminal domain-containing protein</fullName>
    </recommendedName>
</protein>
<evidence type="ECO:0000256" key="7">
    <source>
        <dbReference type="SAM" id="Phobius"/>
    </source>
</evidence>
<evidence type="ECO:0000256" key="1">
    <source>
        <dbReference type="ARBA" id="ARBA00004370"/>
    </source>
</evidence>
<organism evidence="9 10">
    <name type="scientific">Brachyspira aalborgi</name>
    <dbReference type="NCBI Taxonomy" id="29522"/>
    <lineage>
        <taxon>Bacteria</taxon>
        <taxon>Pseudomonadati</taxon>
        <taxon>Spirochaetota</taxon>
        <taxon>Spirochaetia</taxon>
        <taxon>Brachyspirales</taxon>
        <taxon>Brachyspiraceae</taxon>
        <taxon>Brachyspira</taxon>
    </lineage>
</organism>